<protein>
    <submittedName>
        <fullName evidence="11">3-ketosteroid-9-alpha-hydroxylase oxygenase subunit</fullName>
        <ecNumber evidence="11">1.17.1.-</ecNumber>
    </submittedName>
</protein>
<keyword evidence="7" id="KW-0408">Iron</keyword>
<dbReference type="EC" id="1.17.1.-" evidence="11"/>
<dbReference type="Pfam" id="PF00355">
    <property type="entry name" value="Rieske"/>
    <property type="match status" value="1"/>
</dbReference>
<evidence type="ECO:0000256" key="1">
    <source>
        <dbReference type="ARBA" id="ARBA00004370"/>
    </source>
</evidence>
<dbReference type="SUPFAM" id="SSF50022">
    <property type="entry name" value="ISP domain"/>
    <property type="match status" value="1"/>
</dbReference>
<evidence type="ECO:0000256" key="3">
    <source>
        <dbReference type="ARBA" id="ARBA00022714"/>
    </source>
</evidence>
<dbReference type="EMBL" id="UGQW01000002">
    <property type="protein sequence ID" value="STZ68149.1"/>
    <property type="molecule type" value="Genomic_DNA"/>
</dbReference>
<evidence type="ECO:0000256" key="7">
    <source>
        <dbReference type="ARBA" id="ARBA00023004"/>
    </source>
</evidence>
<dbReference type="InterPro" id="IPR036922">
    <property type="entry name" value="Rieske_2Fe-2S_sf"/>
</dbReference>
<feature type="domain" description="Rieske" evidence="10">
    <location>
        <begin position="19"/>
        <end position="120"/>
    </location>
</feature>
<sequence>MNDHDPTEHLWHHWPQAWYPVARVSGFAPGKVHNGHLCGREWVLYRGEDGVFRATDAFCPHMGAHLKSARVDGCSLECGLHGCLVDPAQQTDTELPPIGKGCRIGAQAWHCIERFGLVWLHPPTAEPPPPPFDGNGHHWLTAGPRRICADWRAMICNGFDLSHMAMVHQRTVDGEPQFEPLPEGGLKMTYRTRILPKGGFSSWLMQRLSGGHIDLIHTCIGSSIMVQSRVGRFRTTGVFALLPENPTGHPPEQRSTQAFAAIGIPHGAPLHRLQLWIARFLYLAFLKKDFVVVEHMRLKLDGADDIGVKQVAAYQSSLKSM</sequence>
<dbReference type="PANTHER" id="PTHR21266:SF32">
    <property type="entry name" value="CHOLESTEROL 7-DESATURASE NVD"/>
    <property type="match status" value="1"/>
</dbReference>
<dbReference type="GO" id="GO:0046872">
    <property type="term" value="F:metal ion binding"/>
    <property type="evidence" value="ECO:0007669"/>
    <property type="project" value="UniProtKB-KW"/>
</dbReference>
<evidence type="ECO:0000259" key="10">
    <source>
        <dbReference type="PROSITE" id="PS51296"/>
    </source>
</evidence>
<evidence type="ECO:0000256" key="9">
    <source>
        <dbReference type="ARBA" id="ARBA00023136"/>
    </source>
</evidence>
<organism evidence="11 12">
    <name type="scientific">Neisseria elongata</name>
    <dbReference type="NCBI Taxonomy" id="495"/>
    <lineage>
        <taxon>Bacteria</taxon>
        <taxon>Pseudomonadati</taxon>
        <taxon>Pseudomonadota</taxon>
        <taxon>Betaproteobacteria</taxon>
        <taxon>Neisseriales</taxon>
        <taxon>Neisseriaceae</taxon>
        <taxon>Neisseria</taxon>
    </lineage>
</organism>
<gene>
    <name evidence="11" type="primary">kshA</name>
    <name evidence="11" type="ORF">NCTC10660_01655</name>
</gene>
<keyword evidence="4" id="KW-0479">Metal-binding</keyword>
<reference evidence="11 12" key="1">
    <citation type="submission" date="2018-06" db="EMBL/GenBank/DDBJ databases">
        <authorList>
            <consortium name="Pathogen Informatics"/>
            <person name="Doyle S."/>
        </authorList>
    </citation>
    <scope>NUCLEOTIDE SEQUENCE [LARGE SCALE GENOMIC DNA]</scope>
    <source>
        <strain evidence="11 12">NCTC10660</strain>
    </source>
</reference>
<dbReference type="PROSITE" id="PS51296">
    <property type="entry name" value="RIESKE"/>
    <property type="match status" value="1"/>
</dbReference>
<evidence type="ECO:0000256" key="2">
    <source>
        <dbReference type="ARBA" id="ARBA00022692"/>
    </source>
</evidence>
<keyword evidence="5" id="KW-1133">Transmembrane helix</keyword>
<dbReference type="Proteomes" id="UP000254927">
    <property type="component" value="Unassembled WGS sequence"/>
</dbReference>
<keyword evidence="3" id="KW-0001">2Fe-2S</keyword>
<dbReference type="RefSeq" id="WP_074897438.1">
    <property type="nucleotide sequence ID" value="NZ_CP031252.1"/>
</dbReference>
<dbReference type="Gene3D" id="2.102.10.10">
    <property type="entry name" value="Rieske [2Fe-2S] iron-sulphur domain"/>
    <property type="match status" value="1"/>
</dbReference>
<evidence type="ECO:0000313" key="12">
    <source>
        <dbReference type="Proteomes" id="UP000254927"/>
    </source>
</evidence>
<keyword evidence="8" id="KW-0411">Iron-sulfur</keyword>
<evidence type="ECO:0000256" key="8">
    <source>
        <dbReference type="ARBA" id="ARBA00023014"/>
    </source>
</evidence>
<keyword evidence="2" id="KW-0812">Transmembrane</keyword>
<evidence type="ECO:0000256" key="4">
    <source>
        <dbReference type="ARBA" id="ARBA00022723"/>
    </source>
</evidence>
<dbReference type="InterPro" id="IPR017941">
    <property type="entry name" value="Rieske_2Fe-2S"/>
</dbReference>
<evidence type="ECO:0000313" key="11">
    <source>
        <dbReference type="EMBL" id="STZ68149.1"/>
    </source>
</evidence>
<dbReference type="GO" id="GO:0051537">
    <property type="term" value="F:2 iron, 2 sulfur cluster binding"/>
    <property type="evidence" value="ECO:0007669"/>
    <property type="project" value="UniProtKB-KW"/>
</dbReference>
<evidence type="ECO:0000256" key="6">
    <source>
        <dbReference type="ARBA" id="ARBA00023002"/>
    </source>
</evidence>
<dbReference type="AlphaFoldDB" id="A0A378TYP8"/>
<name>A0A378TYP8_NEIEL</name>
<proteinExistence type="predicted"/>
<dbReference type="GO" id="GO:0005737">
    <property type="term" value="C:cytoplasm"/>
    <property type="evidence" value="ECO:0007669"/>
    <property type="project" value="TreeGrafter"/>
</dbReference>
<dbReference type="SUPFAM" id="SSF55961">
    <property type="entry name" value="Bet v1-like"/>
    <property type="match status" value="1"/>
</dbReference>
<accession>A0A378TYP8</accession>
<dbReference type="GO" id="GO:0016020">
    <property type="term" value="C:membrane"/>
    <property type="evidence" value="ECO:0007669"/>
    <property type="project" value="UniProtKB-SubCell"/>
</dbReference>
<dbReference type="InterPro" id="IPR050584">
    <property type="entry name" value="Cholesterol_7-desaturase"/>
</dbReference>
<dbReference type="GO" id="GO:0016491">
    <property type="term" value="F:oxidoreductase activity"/>
    <property type="evidence" value="ECO:0007669"/>
    <property type="project" value="UniProtKB-KW"/>
</dbReference>
<keyword evidence="6 11" id="KW-0560">Oxidoreductase</keyword>
<evidence type="ECO:0000256" key="5">
    <source>
        <dbReference type="ARBA" id="ARBA00022989"/>
    </source>
</evidence>
<keyword evidence="9" id="KW-0472">Membrane</keyword>
<dbReference type="GeneID" id="93352633"/>
<dbReference type="PANTHER" id="PTHR21266">
    <property type="entry name" value="IRON-SULFUR DOMAIN CONTAINING PROTEIN"/>
    <property type="match status" value="1"/>
</dbReference>
<comment type="subcellular location">
    <subcellularLocation>
        <location evidence="1">Membrane</location>
    </subcellularLocation>
</comment>